<dbReference type="InterPro" id="IPR051554">
    <property type="entry name" value="Acetyltransferase_Eis"/>
</dbReference>
<name>A0AAU7GFN8_9MICO</name>
<dbReference type="AlphaFoldDB" id="A0AAU7GFN8"/>
<dbReference type="PROSITE" id="PS51186">
    <property type="entry name" value="GNAT"/>
    <property type="match status" value="1"/>
</dbReference>
<feature type="domain" description="N-acetyltransferase" evidence="1">
    <location>
        <begin position="4"/>
        <end position="141"/>
    </location>
</feature>
<dbReference type="Pfam" id="PF13527">
    <property type="entry name" value="Acetyltransf_9"/>
    <property type="match status" value="1"/>
</dbReference>
<evidence type="ECO:0000313" key="2">
    <source>
        <dbReference type="EMBL" id="XBM49221.1"/>
    </source>
</evidence>
<dbReference type="PANTHER" id="PTHR37817">
    <property type="entry name" value="N-ACETYLTRANSFERASE EIS"/>
    <property type="match status" value="1"/>
</dbReference>
<dbReference type="EMBL" id="CP157390">
    <property type="protein sequence ID" value="XBM49221.1"/>
    <property type="molecule type" value="Genomic_DNA"/>
</dbReference>
<dbReference type="CDD" id="cd04301">
    <property type="entry name" value="NAT_SF"/>
    <property type="match status" value="1"/>
</dbReference>
<dbReference type="RefSeq" id="WP_348789140.1">
    <property type="nucleotide sequence ID" value="NZ_CP157390.1"/>
</dbReference>
<evidence type="ECO:0000259" key="1">
    <source>
        <dbReference type="PROSITE" id="PS51186"/>
    </source>
</evidence>
<dbReference type="PANTHER" id="PTHR37817:SF1">
    <property type="entry name" value="N-ACETYLTRANSFERASE EIS"/>
    <property type="match status" value="1"/>
</dbReference>
<keyword evidence="2" id="KW-0808">Transferase</keyword>
<dbReference type="SUPFAM" id="SSF55729">
    <property type="entry name" value="Acyl-CoA N-acyltransferases (Nat)"/>
    <property type="match status" value="1"/>
</dbReference>
<protein>
    <submittedName>
        <fullName evidence="2">GNAT family N-acetyltransferase</fullName>
        <ecNumber evidence="2">2.3.1.-</ecNumber>
    </submittedName>
</protein>
<dbReference type="GO" id="GO:0034069">
    <property type="term" value="F:aminoglycoside N-acetyltransferase activity"/>
    <property type="evidence" value="ECO:0007669"/>
    <property type="project" value="TreeGrafter"/>
</dbReference>
<dbReference type="InterPro" id="IPR016181">
    <property type="entry name" value="Acyl_CoA_acyltransferase"/>
</dbReference>
<accession>A0AAU7GFN8</accession>
<dbReference type="InterPro" id="IPR000182">
    <property type="entry name" value="GNAT_dom"/>
</dbReference>
<dbReference type="GO" id="GO:0030649">
    <property type="term" value="P:aminoglycoside antibiotic catabolic process"/>
    <property type="evidence" value="ECO:0007669"/>
    <property type="project" value="TreeGrafter"/>
</dbReference>
<sequence length="301" mass="31435">MTAAVPRAAAVEDEDAVVALWDEAFGEPGMAAQWRLDPVHRSWTLVAEDADGIAGALYLVDQRRHTATGRVARVLGIANVAVAQRARGRGVARELMDDAVAFGRRAGYDWALLFTGTPGVYAGSGFLPFRQHRRLDGVLADAAASGPLGVERAPIRAIDPAALAAHYDAACADRPLTAVRDGLGWARAAGWYAGATVYTHRSGYAVARPQAGEVLEAAGRSDALAAIGHAVAADLRAAGVTSVSAHLPAGEPFDALLATVVADGDRPDDDTGMFHPLDSGADAVRATVGHPRAHHWTGDYL</sequence>
<dbReference type="EC" id="2.3.1.-" evidence="2"/>
<proteinExistence type="predicted"/>
<keyword evidence="2" id="KW-0012">Acyltransferase</keyword>
<dbReference type="Gene3D" id="3.40.630.30">
    <property type="match status" value="1"/>
</dbReference>
<gene>
    <name evidence="2" type="ORF">AAME72_05010</name>
</gene>
<reference evidence="2" key="1">
    <citation type="submission" date="2024-05" db="EMBL/GenBank/DDBJ databases">
        <title>The Natural Products Discovery Center: Release of the First 8490 Sequenced Strains for Exploring Actinobacteria Biosynthetic Diversity.</title>
        <authorList>
            <person name="Kalkreuter E."/>
            <person name="Kautsar S.A."/>
            <person name="Yang D."/>
            <person name="Bader C.D."/>
            <person name="Teijaro C.N."/>
            <person name="Fluegel L."/>
            <person name="Davis C.M."/>
            <person name="Simpson J.R."/>
            <person name="Lauterbach L."/>
            <person name="Steele A.D."/>
            <person name="Gui C."/>
            <person name="Meng S."/>
            <person name="Li G."/>
            <person name="Viehrig K."/>
            <person name="Ye F."/>
            <person name="Su P."/>
            <person name="Kiefer A.F."/>
            <person name="Nichols A."/>
            <person name="Cepeda A.J."/>
            <person name="Yan W."/>
            <person name="Fan B."/>
            <person name="Jiang Y."/>
            <person name="Adhikari A."/>
            <person name="Zheng C.-J."/>
            <person name="Schuster L."/>
            <person name="Cowan T.M."/>
            <person name="Smanski M.J."/>
            <person name="Chevrette M.G."/>
            <person name="de Carvalho L.P.S."/>
            <person name="Shen B."/>
        </authorList>
    </citation>
    <scope>NUCLEOTIDE SEQUENCE</scope>
    <source>
        <strain evidence="2">NPDC080035</strain>
    </source>
</reference>
<organism evidence="2">
    <name type="scientific">Leifsonia sp. NPDC080035</name>
    <dbReference type="NCBI Taxonomy" id="3143936"/>
    <lineage>
        <taxon>Bacteria</taxon>
        <taxon>Bacillati</taxon>
        <taxon>Actinomycetota</taxon>
        <taxon>Actinomycetes</taxon>
        <taxon>Micrococcales</taxon>
        <taxon>Microbacteriaceae</taxon>
        <taxon>Leifsonia</taxon>
    </lineage>
</organism>